<keyword evidence="3" id="KW-1185">Reference proteome</keyword>
<feature type="domain" description="Heterokaryon incompatibility" evidence="1">
    <location>
        <begin position="49"/>
        <end position="182"/>
    </location>
</feature>
<dbReference type="Pfam" id="PF06985">
    <property type="entry name" value="HET"/>
    <property type="match status" value="1"/>
</dbReference>
<dbReference type="InterPro" id="IPR010730">
    <property type="entry name" value="HET"/>
</dbReference>
<dbReference type="Proteomes" id="UP000800200">
    <property type="component" value="Unassembled WGS sequence"/>
</dbReference>
<evidence type="ECO:0000313" key="2">
    <source>
        <dbReference type="EMBL" id="KAF2187518.1"/>
    </source>
</evidence>
<dbReference type="PANTHER" id="PTHR24148">
    <property type="entry name" value="ANKYRIN REPEAT DOMAIN-CONTAINING PROTEIN 39 HOMOLOG-RELATED"/>
    <property type="match status" value="1"/>
</dbReference>
<sequence>MSQYHYSSLLPGPDSIRLLRLMPHEDEATPIQCQLFNYSLHESKGSHRYDALSYVWGGSDKPQSISIDNHDLPVTANLHAALSRLRNHSFERIIWVDAVCIDQENLKERGHQVQLMAKIYSKANRVIVWLGDRADDSDRAVEEILVAAGKQSTHSPAYKMPQQAILALLQRPWFRRIWVLQEVAAARCVRIMCGPMEIDGYAFCSGLESLTHSYKACPDLRNLIRSVIYLIREANFRPACKTSSSDRVSLDIRPLGELVDMFHTHEAYDRRDKVYALLGMSSDNPSAAGLSPDYKIPWNQLFQYLVKYLLCQQVSVETCDDRETAVIKSKGCILGQVSSVKQDDSWGDTQTLCITSDVPGYLGHKREWSTRWTLQTSAKSIQHGDLVCLLQGAPKPAIIRICKDYFTVIMIAVTPPEIIRTESGSAQWPELLRGITSFPHDFLLVWDWESPSKKSQDRGHEGPINTNSRVPEHLKMGLKVYWEKATILWNMAMILTDLAEYNGAEERLREVIEVWKSVFGKEHPLTLTCMNKLALVCKKSQQWKEAEDLLIQVILTRNRVQGADHPDTMSDMANLASTYGDQGHVGMEEMLKKMIHLHKRREDNDCIIKEIVVTIAGSFNKEIMMLLLEQFGDGVRITEGVIEAAARNSRSGKEVMKLLLERRRDEVQITEGVIEVAAGNSRSGKEVMMVLLTWRGDNIQITEGGVAQIARSFDKEVVMALLERRGSEVQITEGVIEAAAGSLWRRKEVMMVLLTWRGDNIQITEGVVAQIARSFDKEVVMALLKRRKNEVWIIEGVIEAAAGNSQSGKEVMKLLLKRRGDGFRITEGIISAAVGNSFSGKEVMMVLLTWRGDNIQITEGGVAQIARSFDKEVVMALLERRGSEVQITKGVIETAAGNSQSEKEVMKLLLK</sequence>
<dbReference type="EMBL" id="ML994627">
    <property type="protein sequence ID" value="KAF2187518.1"/>
    <property type="molecule type" value="Genomic_DNA"/>
</dbReference>
<name>A0A6A6EAF4_9PEZI</name>
<dbReference type="Gene3D" id="1.20.5.340">
    <property type="match status" value="4"/>
</dbReference>
<dbReference type="Pfam" id="PF23397">
    <property type="entry name" value="DUF7104"/>
    <property type="match status" value="9"/>
</dbReference>
<gene>
    <name evidence="2" type="ORF">K469DRAFT_114990</name>
</gene>
<evidence type="ECO:0000313" key="3">
    <source>
        <dbReference type="Proteomes" id="UP000800200"/>
    </source>
</evidence>
<dbReference type="InterPro" id="IPR052895">
    <property type="entry name" value="HetReg/Transcr_Mod"/>
</dbReference>
<organism evidence="2 3">
    <name type="scientific">Zopfia rhizophila CBS 207.26</name>
    <dbReference type="NCBI Taxonomy" id="1314779"/>
    <lineage>
        <taxon>Eukaryota</taxon>
        <taxon>Fungi</taxon>
        <taxon>Dikarya</taxon>
        <taxon>Ascomycota</taxon>
        <taxon>Pezizomycotina</taxon>
        <taxon>Dothideomycetes</taxon>
        <taxon>Dothideomycetes incertae sedis</taxon>
        <taxon>Zopfiaceae</taxon>
        <taxon>Zopfia</taxon>
    </lineage>
</organism>
<dbReference type="OrthoDB" id="194358at2759"/>
<reference evidence="2" key="1">
    <citation type="journal article" date="2020" name="Stud. Mycol.">
        <title>101 Dothideomycetes genomes: a test case for predicting lifestyles and emergence of pathogens.</title>
        <authorList>
            <person name="Haridas S."/>
            <person name="Albert R."/>
            <person name="Binder M."/>
            <person name="Bloem J."/>
            <person name="Labutti K."/>
            <person name="Salamov A."/>
            <person name="Andreopoulos B."/>
            <person name="Baker S."/>
            <person name="Barry K."/>
            <person name="Bills G."/>
            <person name="Bluhm B."/>
            <person name="Cannon C."/>
            <person name="Castanera R."/>
            <person name="Culley D."/>
            <person name="Daum C."/>
            <person name="Ezra D."/>
            <person name="Gonzalez J."/>
            <person name="Henrissat B."/>
            <person name="Kuo A."/>
            <person name="Liang C."/>
            <person name="Lipzen A."/>
            <person name="Lutzoni F."/>
            <person name="Magnuson J."/>
            <person name="Mondo S."/>
            <person name="Nolan M."/>
            <person name="Ohm R."/>
            <person name="Pangilinan J."/>
            <person name="Park H.-J."/>
            <person name="Ramirez L."/>
            <person name="Alfaro M."/>
            <person name="Sun H."/>
            <person name="Tritt A."/>
            <person name="Yoshinaga Y."/>
            <person name="Zwiers L.-H."/>
            <person name="Turgeon B."/>
            <person name="Goodwin S."/>
            <person name="Spatafora J."/>
            <person name="Crous P."/>
            <person name="Grigoriev I."/>
        </authorList>
    </citation>
    <scope>NUCLEOTIDE SEQUENCE</scope>
    <source>
        <strain evidence="2">CBS 207.26</strain>
    </source>
</reference>
<proteinExistence type="predicted"/>
<evidence type="ECO:0000259" key="1">
    <source>
        <dbReference type="Pfam" id="PF06985"/>
    </source>
</evidence>
<accession>A0A6A6EAF4</accession>
<dbReference type="AlphaFoldDB" id="A0A6A6EAF4"/>
<dbReference type="PANTHER" id="PTHR24148:SF78">
    <property type="entry name" value="HETEROKARYON INCOMPATIBILITY DOMAIN-CONTAINING PROTEIN"/>
    <property type="match status" value="1"/>
</dbReference>
<dbReference type="InterPro" id="IPR011990">
    <property type="entry name" value="TPR-like_helical_dom_sf"/>
</dbReference>
<dbReference type="InterPro" id="IPR055530">
    <property type="entry name" value="DUF7104"/>
</dbReference>
<dbReference type="Pfam" id="PF13424">
    <property type="entry name" value="TPR_12"/>
    <property type="match status" value="1"/>
</dbReference>
<dbReference type="Gene3D" id="1.25.40.10">
    <property type="entry name" value="Tetratricopeptide repeat domain"/>
    <property type="match status" value="1"/>
</dbReference>
<dbReference type="SUPFAM" id="SSF48452">
    <property type="entry name" value="TPR-like"/>
    <property type="match status" value="1"/>
</dbReference>
<protein>
    <submittedName>
        <fullName evidence="2">HET-domain-containing protein</fullName>
    </submittedName>
</protein>